<keyword evidence="6 16" id="KW-0812">Transmembrane</keyword>
<evidence type="ECO:0000256" key="1">
    <source>
        <dbReference type="ARBA" id="ARBA00000085"/>
    </source>
</evidence>
<evidence type="ECO:0000256" key="16">
    <source>
        <dbReference type="SAM" id="Phobius"/>
    </source>
</evidence>
<comment type="caution">
    <text evidence="20">The sequence shown here is derived from an EMBL/GenBank/DDBJ whole genome shotgun (WGS) entry which is preliminary data.</text>
</comment>
<reference evidence="20 21" key="1">
    <citation type="submission" date="2019-02" db="EMBL/GenBank/DDBJ databases">
        <authorList>
            <person name="Goldberg S.R."/>
            <person name="Haltli B.A."/>
            <person name="Correa H."/>
            <person name="Russell K.G."/>
        </authorList>
    </citation>
    <scope>NUCLEOTIDE SEQUENCE [LARGE SCALE GENOMIC DNA]</scope>
    <source>
        <strain evidence="20 21">JCM 16186</strain>
    </source>
</reference>
<keyword evidence="11 16" id="KW-0472">Membrane</keyword>
<dbReference type="EC" id="2.7.13.3" evidence="3"/>
<sequence>MKGKIILTFALALLALTVIGFVGQDTLTQLIVSIKKESQPNPKLIALKEILGDLSDAENSVRTYTITRESENLTPFYESISTIDNKINGLYELTKNKEQLKMIDSLQVLIEKKYSILKQLIDIKKDQDAEEVLERVLENIARLREKDSIPQPIVKNNSFEPDETYDRIKKVEIPEPEQQEKKVSIFQRIFGGGSDDKPQETEEESQGILAEEESQTGNTADTTAQRSSSRPYIFPNSPNDLNSSDIGQIISKIGQERNENIKAVREQELALTLRDNNLMKEIRKMANKIEDREKTISVNRAEAAQKATDKAIYIMSLTWIIALIIFAILLFIIINDISKNQKNKERLRKAKERAEKLARVKEEFLSNMSHEIRTPLNSIIGYTEQLEYTALNPEQRKYLKSIHHSGDHLLTIINDILDYAKLESGQLSLEEICFAVEQNISDVIGTFQNQIEKKKLQLHYQIDEDVPEVLLGDPVRFRQILINLVSNAIKFTPAGQINITVSQQPAEHEQVRLKLSVSDTGIGIPKGKLHSIFKNFAQADSSTTRKYGGTGLGLSIVKKIADLHNGAVFVDSEEDKGTTFSVELMYKVGKREDLKETQTKTPICYAPLEGKKILVVDDQEFNLELIKVIFDKWKINSTLLNSGKQAINNIKEHEYDMIFMDVQMPEMSGLEVTRQIRKFESQHDRHTPIVALTAAASKEEAENCIAHGMNGYLLKPFTQNSLFLKITETLGIATEENTPAENIPEQIDTLNIEDLQELSNGNPAFVVNMLNIFIKNFDIDLKDLNNALNDKDWDRLRGKSHKMIPPCRHLGFNTLMADLKEVEVESQQGQDLGKVSRLVRDINDNYSKIKPVIEAEVTNIQKSISESAA</sequence>
<dbReference type="CDD" id="cd16922">
    <property type="entry name" value="HATPase_EvgS-ArcB-TorS-like"/>
    <property type="match status" value="1"/>
</dbReference>
<keyword evidence="8" id="KW-0067">ATP-binding</keyword>
<dbReference type="SUPFAM" id="SSF47226">
    <property type="entry name" value="Histidine-containing phosphotransfer domain, HPT domain"/>
    <property type="match status" value="1"/>
</dbReference>
<dbReference type="Gene3D" id="3.30.565.10">
    <property type="entry name" value="Histidine kinase-like ATPase, C-terminal domain"/>
    <property type="match status" value="1"/>
</dbReference>
<dbReference type="InterPro" id="IPR008207">
    <property type="entry name" value="Sig_transdc_His_kin_Hpt_dom"/>
</dbReference>
<feature type="domain" description="Response regulatory" evidence="18">
    <location>
        <begin position="612"/>
        <end position="730"/>
    </location>
</feature>
<dbReference type="SUPFAM" id="SSF52172">
    <property type="entry name" value="CheY-like"/>
    <property type="match status" value="1"/>
</dbReference>
<evidence type="ECO:0000313" key="21">
    <source>
        <dbReference type="Proteomes" id="UP000798808"/>
    </source>
</evidence>
<evidence type="ECO:0000256" key="12">
    <source>
        <dbReference type="PROSITE-ProRule" id="PRU00110"/>
    </source>
</evidence>
<evidence type="ECO:0000256" key="14">
    <source>
        <dbReference type="SAM" id="Coils"/>
    </source>
</evidence>
<dbReference type="PROSITE" id="PS50109">
    <property type="entry name" value="HIS_KIN"/>
    <property type="match status" value="1"/>
</dbReference>
<evidence type="ECO:0000256" key="2">
    <source>
        <dbReference type="ARBA" id="ARBA00004651"/>
    </source>
</evidence>
<proteinExistence type="predicted"/>
<dbReference type="InterPro" id="IPR036641">
    <property type="entry name" value="HPT_dom_sf"/>
</dbReference>
<dbReference type="InterPro" id="IPR036890">
    <property type="entry name" value="HATPase_C_sf"/>
</dbReference>
<dbReference type="PANTHER" id="PTHR45339">
    <property type="entry name" value="HYBRID SIGNAL TRANSDUCTION HISTIDINE KINASE J"/>
    <property type="match status" value="1"/>
</dbReference>
<dbReference type="Pfam" id="PF00512">
    <property type="entry name" value="HisKA"/>
    <property type="match status" value="1"/>
</dbReference>
<evidence type="ECO:0000256" key="11">
    <source>
        <dbReference type="ARBA" id="ARBA00023136"/>
    </source>
</evidence>
<evidence type="ECO:0000256" key="13">
    <source>
        <dbReference type="PROSITE-ProRule" id="PRU00169"/>
    </source>
</evidence>
<comment type="catalytic activity">
    <reaction evidence="1">
        <text>ATP + protein L-histidine = ADP + protein N-phospho-L-histidine.</text>
        <dbReference type="EC" id="2.7.13.3"/>
    </reaction>
</comment>
<dbReference type="PANTHER" id="PTHR45339:SF1">
    <property type="entry name" value="HYBRID SIGNAL TRANSDUCTION HISTIDINE KINASE J"/>
    <property type="match status" value="1"/>
</dbReference>
<evidence type="ECO:0000256" key="3">
    <source>
        <dbReference type="ARBA" id="ARBA00012438"/>
    </source>
</evidence>
<evidence type="ECO:0000256" key="8">
    <source>
        <dbReference type="ARBA" id="ARBA00022840"/>
    </source>
</evidence>
<dbReference type="CDD" id="cd17546">
    <property type="entry name" value="REC_hyHK_CKI1_RcsC-like"/>
    <property type="match status" value="1"/>
</dbReference>
<gene>
    <name evidence="20" type="ORF">E1163_27305</name>
</gene>
<dbReference type="Pfam" id="PF05227">
    <property type="entry name" value="CHASE3"/>
    <property type="match status" value="1"/>
</dbReference>
<evidence type="ECO:0000256" key="4">
    <source>
        <dbReference type="ARBA" id="ARBA00022475"/>
    </source>
</evidence>
<dbReference type="Gene3D" id="1.10.287.130">
    <property type="match status" value="1"/>
</dbReference>
<feature type="region of interest" description="Disordered" evidence="15">
    <location>
        <begin position="190"/>
        <end position="238"/>
    </location>
</feature>
<feature type="modified residue" description="4-aspartylphosphate" evidence="13">
    <location>
        <position position="661"/>
    </location>
</feature>
<keyword evidence="10" id="KW-0902">Two-component regulatory system</keyword>
<dbReference type="Pfam" id="PF02518">
    <property type="entry name" value="HATPase_c"/>
    <property type="match status" value="1"/>
</dbReference>
<feature type="coiled-coil region" evidence="14">
    <location>
        <begin position="337"/>
        <end position="367"/>
    </location>
</feature>
<evidence type="ECO:0000259" key="17">
    <source>
        <dbReference type="PROSITE" id="PS50109"/>
    </source>
</evidence>
<keyword evidence="21" id="KW-1185">Reference proteome</keyword>
<evidence type="ECO:0000256" key="9">
    <source>
        <dbReference type="ARBA" id="ARBA00022989"/>
    </source>
</evidence>
<dbReference type="SMART" id="SM00448">
    <property type="entry name" value="REC"/>
    <property type="match status" value="1"/>
</dbReference>
<keyword evidence="14" id="KW-0175">Coiled coil</keyword>
<evidence type="ECO:0000256" key="5">
    <source>
        <dbReference type="ARBA" id="ARBA00022553"/>
    </source>
</evidence>
<dbReference type="SUPFAM" id="SSF55874">
    <property type="entry name" value="ATPase domain of HSP90 chaperone/DNA topoisomerase II/histidine kinase"/>
    <property type="match status" value="1"/>
</dbReference>
<evidence type="ECO:0000259" key="18">
    <source>
        <dbReference type="PROSITE" id="PS50110"/>
    </source>
</evidence>
<evidence type="ECO:0000259" key="19">
    <source>
        <dbReference type="PROSITE" id="PS50894"/>
    </source>
</evidence>
<feature type="compositionally biased region" description="Acidic residues" evidence="15">
    <location>
        <begin position="201"/>
        <end position="214"/>
    </location>
</feature>
<accession>A0ABW9RWW6</accession>
<dbReference type="PROSITE" id="PS50894">
    <property type="entry name" value="HPT"/>
    <property type="match status" value="1"/>
</dbReference>
<protein>
    <recommendedName>
        <fullName evidence="3">histidine kinase</fullName>
        <ecNumber evidence="3">2.7.13.3</ecNumber>
    </recommendedName>
</protein>
<comment type="subcellular location">
    <subcellularLocation>
        <location evidence="2">Cell membrane</location>
        <topology evidence="2">Multi-pass membrane protein</topology>
    </subcellularLocation>
</comment>
<dbReference type="InterPro" id="IPR036097">
    <property type="entry name" value="HisK_dim/P_sf"/>
</dbReference>
<dbReference type="Pfam" id="PF00072">
    <property type="entry name" value="Response_reg"/>
    <property type="match status" value="1"/>
</dbReference>
<dbReference type="SMART" id="SM00388">
    <property type="entry name" value="HisKA"/>
    <property type="match status" value="1"/>
</dbReference>
<dbReference type="PROSITE" id="PS50110">
    <property type="entry name" value="RESPONSE_REGULATORY"/>
    <property type="match status" value="1"/>
</dbReference>
<dbReference type="Gene3D" id="1.20.120.160">
    <property type="entry name" value="HPT domain"/>
    <property type="match status" value="1"/>
</dbReference>
<dbReference type="InterPro" id="IPR011006">
    <property type="entry name" value="CheY-like_superfamily"/>
</dbReference>
<dbReference type="CDD" id="cd19410">
    <property type="entry name" value="HK9-like_sensor"/>
    <property type="match status" value="1"/>
</dbReference>
<keyword evidence="5 13" id="KW-0597">Phosphoprotein</keyword>
<keyword evidence="4" id="KW-1003">Cell membrane</keyword>
<feature type="domain" description="HPt" evidence="19">
    <location>
        <begin position="762"/>
        <end position="856"/>
    </location>
</feature>
<dbReference type="PRINTS" id="PR00344">
    <property type="entry name" value="BCTRLSENSOR"/>
</dbReference>
<dbReference type="Proteomes" id="UP000798808">
    <property type="component" value="Unassembled WGS sequence"/>
</dbReference>
<dbReference type="SUPFAM" id="SSF47384">
    <property type="entry name" value="Homodimeric domain of signal transducing histidine kinase"/>
    <property type="match status" value="1"/>
</dbReference>
<dbReference type="InterPro" id="IPR001789">
    <property type="entry name" value="Sig_transdc_resp-reg_receiver"/>
</dbReference>
<dbReference type="RefSeq" id="WP_155176476.1">
    <property type="nucleotide sequence ID" value="NZ_BAAAFL010000021.1"/>
</dbReference>
<keyword evidence="7" id="KW-0547">Nucleotide-binding</keyword>
<dbReference type="InterPro" id="IPR003661">
    <property type="entry name" value="HisK_dim/P_dom"/>
</dbReference>
<feature type="transmembrane region" description="Helical" evidence="16">
    <location>
        <begin position="311"/>
        <end position="334"/>
    </location>
</feature>
<evidence type="ECO:0000313" key="20">
    <source>
        <dbReference type="EMBL" id="MTI28697.1"/>
    </source>
</evidence>
<keyword evidence="9 16" id="KW-1133">Transmembrane helix</keyword>
<dbReference type="CDD" id="cd00082">
    <property type="entry name" value="HisKA"/>
    <property type="match status" value="1"/>
</dbReference>
<evidence type="ECO:0000256" key="6">
    <source>
        <dbReference type="ARBA" id="ARBA00022692"/>
    </source>
</evidence>
<dbReference type="EMBL" id="SMLW01000670">
    <property type="protein sequence ID" value="MTI28697.1"/>
    <property type="molecule type" value="Genomic_DNA"/>
</dbReference>
<organism evidence="20 21">
    <name type="scientific">Fulvivirga kasyanovii</name>
    <dbReference type="NCBI Taxonomy" id="396812"/>
    <lineage>
        <taxon>Bacteria</taxon>
        <taxon>Pseudomonadati</taxon>
        <taxon>Bacteroidota</taxon>
        <taxon>Cytophagia</taxon>
        <taxon>Cytophagales</taxon>
        <taxon>Fulvivirgaceae</taxon>
        <taxon>Fulvivirga</taxon>
    </lineage>
</organism>
<name>A0ABW9RWW6_9BACT</name>
<dbReference type="InterPro" id="IPR007891">
    <property type="entry name" value="CHASE3"/>
</dbReference>
<evidence type="ECO:0000256" key="7">
    <source>
        <dbReference type="ARBA" id="ARBA00022741"/>
    </source>
</evidence>
<dbReference type="InterPro" id="IPR005467">
    <property type="entry name" value="His_kinase_dom"/>
</dbReference>
<dbReference type="InterPro" id="IPR004358">
    <property type="entry name" value="Sig_transdc_His_kin-like_C"/>
</dbReference>
<evidence type="ECO:0000256" key="15">
    <source>
        <dbReference type="SAM" id="MobiDB-lite"/>
    </source>
</evidence>
<dbReference type="InterPro" id="IPR003594">
    <property type="entry name" value="HATPase_dom"/>
</dbReference>
<feature type="domain" description="Histidine kinase" evidence="17">
    <location>
        <begin position="367"/>
        <end position="588"/>
    </location>
</feature>
<dbReference type="SMART" id="SM00387">
    <property type="entry name" value="HATPase_c"/>
    <property type="match status" value="1"/>
</dbReference>
<dbReference type="Gene3D" id="3.40.50.2300">
    <property type="match status" value="1"/>
</dbReference>
<feature type="modified residue" description="Phosphohistidine" evidence="12">
    <location>
        <position position="801"/>
    </location>
</feature>
<feature type="compositionally biased region" description="Polar residues" evidence="15">
    <location>
        <begin position="215"/>
        <end position="238"/>
    </location>
</feature>
<evidence type="ECO:0000256" key="10">
    <source>
        <dbReference type="ARBA" id="ARBA00023012"/>
    </source>
</evidence>